<dbReference type="AlphaFoldDB" id="A0A1D2AHH6"/>
<organism evidence="2">
    <name type="scientific">Auxenochlorella protothecoides</name>
    <name type="common">Green microalga</name>
    <name type="synonym">Chlorella protothecoides</name>
    <dbReference type="NCBI Taxonomy" id="3075"/>
    <lineage>
        <taxon>Eukaryota</taxon>
        <taxon>Viridiplantae</taxon>
        <taxon>Chlorophyta</taxon>
        <taxon>core chlorophytes</taxon>
        <taxon>Trebouxiophyceae</taxon>
        <taxon>Chlorellales</taxon>
        <taxon>Chlorellaceae</taxon>
        <taxon>Auxenochlorella</taxon>
    </lineage>
</organism>
<protein>
    <submittedName>
        <fullName evidence="2">Uncharacterized protein</fullName>
    </submittedName>
</protein>
<feature type="non-terminal residue" evidence="2">
    <location>
        <position position="1"/>
    </location>
</feature>
<feature type="region of interest" description="Disordered" evidence="1">
    <location>
        <begin position="216"/>
        <end position="237"/>
    </location>
</feature>
<accession>A0A1D2AHH6</accession>
<evidence type="ECO:0000313" key="2">
    <source>
        <dbReference type="EMBL" id="JAT78355.1"/>
    </source>
</evidence>
<sequence>FKLPDEKMLMSYGPRGRVFAAARPAGYLTPKPHRSYARISSTRARATNDYQDLLHELVELSDEQLEAWSHSHADCISFHFLKWLATEPHGPLEDAADTLGARLTLLQIASSHVEPTALPAPVSKDELADEDKAHPVRLGAPPRGLALSPEAFAALQAQAEAFGSQLGIKRAQAVLEILGRKILDGEQGGYSGPSDAERILDVLLEVEGREERRQLAADACSPAPPATPVPADEEDVVSTTPMALLQAVAAALKACQGDAARDSSVEAERLRELQADLIQLWNKESSHS</sequence>
<evidence type="ECO:0000256" key="1">
    <source>
        <dbReference type="SAM" id="MobiDB-lite"/>
    </source>
</evidence>
<proteinExistence type="predicted"/>
<gene>
    <name evidence="2" type="ORF">g.7006</name>
</gene>
<name>A0A1D2AHH6_AUXPR</name>
<reference evidence="2" key="1">
    <citation type="submission" date="2015-08" db="EMBL/GenBank/DDBJ databases">
        <authorList>
            <person name="Babu N.S."/>
            <person name="Beckwith C.J."/>
            <person name="Beseler K.G."/>
            <person name="Brison A."/>
            <person name="Carone J.V."/>
            <person name="Caskin T.P."/>
            <person name="Diamond M."/>
            <person name="Durham M.E."/>
            <person name="Foxe J.M."/>
            <person name="Go M."/>
            <person name="Henderson B.A."/>
            <person name="Jones I.B."/>
            <person name="McGettigan J.A."/>
            <person name="Micheletti S.J."/>
            <person name="Nasrallah M.E."/>
            <person name="Ortiz D."/>
            <person name="Piller C.R."/>
            <person name="Privatt S.R."/>
            <person name="Schneider S.L."/>
            <person name="Sharp S."/>
            <person name="Smith T.C."/>
            <person name="Stanton J.D."/>
            <person name="Ullery H.E."/>
            <person name="Wilson R.J."/>
            <person name="Serrano M.G."/>
            <person name="Buck G."/>
            <person name="Lee V."/>
            <person name="Wang Y."/>
            <person name="Carvalho R."/>
            <person name="Voegtly L."/>
            <person name="Shi R."/>
            <person name="Duckworth R."/>
            <person name="Johnson A."/>
            <person name="Loviza R."/>
            <person name="Walstead R."/>
            <person name="Shah Z."/>
            <person name="Kiflezghi M."/>
            <person name="Wade K."/>
            <person name="Ball S.L."/>
            <person name="Bradley K.W."/>
            <person name="Asai D.J."/>
            <person name="Bowman C.A."/>
            <person name="Russell D.A."/>
            <person name="Pope W.H."/>
            <person name="Jacobs-Sera D."/>
            <person name="Hendrix R.W."/>
            <person name="Hatfull G.F."/>
        </authorList>
    </citation>
    <scope>NUCLEOTIDE SEQUENCE</scope>
</reference>
<dbReference type="EMBL" id="GDKF01000267">
    <property type="protein sequence ID" value="JAT78355.1"/>
    <property type="molecule type" value="Transcribed_RNA"/>
</dbReference>